<evidence type="ECO:0000256" key="5">
    <source>
        <dbReference type="ARBA" id="ARBA00023244"/>
    </source>
</evidence>
<sequence length="482" mass="54744">MIQEVKQFFSSTKQGLLGVVSSDPNSKGSTTAAADPTKTYAVALSAGVAAAIVLAYKLFKNKQQQASDKNSTSTPTIATMKDLQELYLKSSNSLSPMTKKQRIGVLLVNLGTPNDATPNSVYKYLQQFLMDGRVIDAKYWFRYLLVNGLIVPFRYKNSTKNYQAIWKSNDFTDGSASPLKYNTELIVKQLRERMAGQDVDADFDLVVEYAMRYQNPSIETGLNKLNHEHHCSHIMILPLFPQYASATVGSIHEECMRVMSKWLYIPSLHFVNSYPTYAPFIRSVIHRIEEALQSNAEEIQSKHGFDHIIVSYHSLPVHHEIKGYKEREDLDFSYYAQCLQTTKCVLQQLVSAPSHLEESKETPGSYAISETEFKPELSKYFAQHVTIQTTFQSHLGKLPWLTPYTTTVLEELALAKKRVLIVCPSFVTDCIETDHELMIEEREEFHLRGGELFVLVQSVNDEATFVEGLYQKIMDYSNVVHK</sequence>
<evidence type="ECO:0000256" key="1">
    <source>
        <dbReference type="ARBA" id="ARBA00004744"/>
    </source>
</evidence>
<dbReference type="Proteomes" id="UP000816034">
    <property type="component" value="Unassembled WGS sequence"/>
</dbReference>
<evidence type="ECO:0000256" key="3">
    <source>
        <dbReference type="ARBA" id="ARBA00023133"/>
    </source>
</evidence>
<keyword evidence="4" id="KW-0456">Lyase</keyword>
<accession>A0AA88GVX5</accession>
<dbReference type="PANTHER" id="PTHR11108">
    <property type="entry name" value="FERROCHELATASE"/>
    <property type="match status" value="1"/>
</dbReference>
<comment type="similarity">
    <text evidence="6">Belongs to the ferrochelatase family.</text>
</comment>
<keyword evidence="2" id="KW-0408">Iron</keyword>
<dbReference type="InterPro" id="IPR033659">
    <property type="entry name" value="Ferrochelatase_N"/>
</dbReference>
<dbReference type="NCBIfam" id="TIGR00109">
    <property type="entry name" value="hemH"/>
    <property type="match status" value="1"/>
</dbReference>
<dbReference type="InterPro" id="IPR001015">
    <property type="entry name" value="Ferrochelatase"/>
</dbReference>
<reference evidence="7 8" key="1">
    <citation type="journal article" date="2018" name="BMC Genomics">
        <title>The genome of Naegleria lovaniensis, the basis for a comparative approach to unravel pathogenicity factors of the human pathogenic amoeba N. fowleri.</title>
        <authorList>
            <person name="Liechti N."/>
            <person name="Schurch N."/>
            <person name="Bruggmann R."/>
            <person name="Wittwer M."/>
        </authorList>
    </citation>
    <scope>NUCLEOTIDE SEQUENCE [LARGE SCALE GENOMIC DNA]</scope>
    <source>
        <strain evidence="7 8">ATCC 30569</strain>
    </source>
</reference>
<dbReference type="PANTHER" id="PTHR11108:SF1">
    <property type="entry name" value="FERROCHELATASE, MITOCHONDRIAL"/>
    <property type="match status" value="1"/>
</dbReference>
<dbReference type="Gene3D" id="3.40.50.1400">
    <property type="match status" value="2"/>
</dbReference>
<keyword evidence="3" id="KW-0350">Heme biosynthesis</keyword>
<dbReference type="HAMAP" id="MF_00323">
    <property type="entry name" value="Ferrochelatase"/>
    <property type="match status" value="1"/>
</dbReference>
<keyword evidence="5" id="KW-0627">Porphyrin biosynthesis</keyword>
<evidence type="ECO:0008006" key="9">
    <source>
        <dbReference type="Google" id="ProtNLM"/>
    </source>
</evidence>
<dbReference type="InterPro" id="IPR033644">
    <property type="entry name" value="Ferrochelatase_C"/>
</dbReference>
<gene>
    <name evidence="7" type="ORF">C9374_001913</name>
</gene>
<evidence type="ECO:0000313" key="8">
    <source>
        <dbReference type="Proteomes" id="UP000816034"/>
    </source>
</evidence>
<comment type="caution">
    <text evidence="7">The sequence shown here is derived from an EMBL/GenBank/DDBJ whole genome shotgun (WGS) entry which is preliminary data.</text>
</comment>
<dbReference type="GeneID" id="68094369"/>
<comment type="pathway">
    <text evidence="1">Porphyrin-containing compound metabolism; protoheme biosynthesis.</text>
</comment>
<evidence type="ECO:0000256" key="6">
    <source>
        <dbReference type="RuleBase" id="RU004185"/>
    </source>
</evidence>
<dbReference type="EMBL" id="PYSW02000014">
    <property type="protein sequence ID" value="KAG2386878.1"/>
    <property type="molecule type" value="Genomic_DNA"/>
</dbReference>
<evidence type="ECO:0000256" key="2">
    <source>
        <dbReference type="ARBA" id="ARBA00023004"/>
    </source>
</evidence>
<dbReference type="AlphaFoldDB" id="A0AA88GVX5"/>
<dbReference type="RefSeq" id="XP_044550870.1">
    <property type="nucleotide sequence ID" value="XM_044691273.1"/>
</dbReference>
<evidence type="ECO:0000256" key="4">
    <source>
        <dbReference type="ARBA" id="ARBA00023239"/>
    </source>
</evidence>
<name>A0AA88GVX5_NAELO</name>
<dbReference type="GO" id="GO:0006783">
    <property type="term" value="P:heme biosynthetic process"/>
    <property type="evidence" value="ECO:0007669"/>
    <property type="project" value="UniProtKB-KW"/>
</dbReference>
<protein>
    <recommendedName>
        <fullName evidence="9">Ferrochelatase</fullName>
    </recommendedName>
</protein>
<dbReference type="CDD" id="cd00419">
    <property type="entry name" value="Ferrochelatase_C"/>
    <property type="match status" value="1"/>
</dbReference>
<dbReference type="GO" id="GO:0004325">
    <property type="term" value="F:ferrochelatase activity"/>
    <property type="evidence" value="ECO:0007669"/>
    <property type="project" value="InterPro"/>
</dbReference>
<dbReference type="Pfam" id="PF00762">
    <property type="entry name" value="Ferrochelatase"/>
    <property type="match status" value="1"/>
</dbReference>
<dbReference type="CDD" id="cd03411">
    <property type="entry name" value="Ferrochelatase_N"/>
    <property type="match status" value="1"/>
</dbReference>
<keyword evidence="8" id="KW-1185">Reference proteome</keyword>
<dbReference type="SUPFAM" id="SSF53800">
    <property type="entry name" value="Chelatase"/>
    <property type="match status" value="1"/>
</dbReference>
<organism evidence="7 8">
    <name type="scientific">Naegleria lovaniensis</name>
    <name type="common">Amoeba</name>
    <dbReference type="NCBI Taxonomy" id="51637"/>
    <lineage>
        <taxon>Eukaryota</taxon>
        <taxon>Discoba</taxon>
        <taxon>Heterolobosea</taxon>
        <taxon>Tetramitia</taxon>
        <taxon>Eutetramitia</taxon>
        <taxon>Vahlkampfiidae</taxon>
        <taxon>Naegleria</taxon>
    </lineage>
</organism>
<evidence type="ECO:0000313" key="7">
    <source>
        <dbReference type="EMBL" id="KAG2386878.1"/>
    </source>
</evidence>
<proteinExistence type="inferred from homology"/>